<evidence type="ECO:0000256" key="9">
    <source>
        <dbReference type="ARBA" id="ARBA00022723"/>
    </source>
</evidence>
<feature type="domain" description="A20-type" evidence="18">
    <location>
        <begin position="569"/>
        <end position="604"/>
    </location>
</feature>
<dbReference type="PROSITE" id="PS50802">
    <property type="entry name" value="OTU"/>
    <property type="match status" value="1"/>
</dbReference>
<keyword evidence="8" id="KW-0645">Protease</keyword>
<proteinExistence type="inferred from homology"/>
<dbReference type="SMART" id="SM00259">
    <property type="entry name" value="ZnF_A20"/>
    <property type="match status" value="1"/>
</dbReference>
<feature type="region of interest" description="Disordered" evidence="16">
    <location>
        <begin position="28"/>
        <end position="62"/>
    </location>
</feature>
<dbReference type="GO" id="GO:0070530">
    <property type="term" value="F:K63-linked polyubiquitin modification-dependent protein binding"/>
    <property type="evidence" value="ECO:0007669"/>
    <property type="project" value="TreeGrafter"/>
</dbReference>
<dbReference type="GO" id="GO:0005737">
    <property type="term" value="C:cytoplasm"/>
    <property type="evidence" value="ECO:0007669"/>
    <property type="project" value="UniProtKB-SubCell"/>
</dbReference>
<dbReference type="GO" id="GO:0008270">
    <property type="term" value="F:zinc ion binding"/>
    <property type="evidence" value="ECO:0007669"/>
    <property type="project" value="UniProtKB-KW"/>
</dbReference>
<evidence type="ECO:0000256" key="13">
    <source>
        <dbReference type="ARBA" id="ARBA00022807"/>
    </source>
</evidence>
<dbReference type="OrthoDB" id="10064699at2759"/>
<keyword evidence="12" id="KW-0378">Hydrolase</keyword>
<keyword evidence="10" id="KW-0863">Zinc-finger</keyword>
<dbReference type="GO" id="GO:0071947">
    <property type="term" value="P:protein deubiquitination involved in ubiquitin-dependent protein catabolic process"/>
    <property type="evidence" value="ECO:0007669"/>
    <property type="project" value="TreeGrafter"/>
</dbReference>
<evidence type="ECO:0000256" key="15">
    <source>
        <dbReference type="ARBA" id="ARBA00023242"/>
    </source>
</evidence>
<dbReference type="GO" id="GO:0070536">
    <property type="term" value="P:protein K63-linked deubiquitination"/>
    <property type="evidence" value="ECO:0007669"/>
    <property type="project" value="TreeGrafter"/>
</dbReference>
<dbReference type="GO" id="GO:0071108">
    <property type="term" value="P:protein K48-linked deubiquitination"/>
    <property type="evidence" value="ECO:0007669"/>
    <property type="project" value="TreeGrafter"/>
</dbReference>
<dbReference type="EMBL" id="OV725083">
    <property type="protein sequence ID" value="CAH1407571.1"/>
    <property type="molecule type" value="Genomic_DNA"/>
</dbReference>
<evidence type="ECO:0000256" key="14">
    <source>
        <dbReference type="ARBA" id="ARBA00022833"/>
    </source>
</evidence>
<comment type="similarity">
    <text evidence="4">Belongs to the peptidase C64 family.</text>
</comment>
<evidence type="ECO:0000256" key="3">
    <source>
        <dbReference type="ARBA" id="ARBA00004496"/>
    </source>
</evidence>
<dbReference type="EC" id="3.4.19.12" evidence="5"/>
<dbReference type="GO" id="GO:0004843">
    <property type="term" value="F:cysteine-type deubiquitinase activity"/>
    <property type="evidence" value="ECO:0007669"/>
    <property type="project" value="UniProtKB-EC"/>
</dbReference>
<keyword evidence="11" id="KW-0833">Ubl conjugation pathway</keyword>
<evidence type="ECO:0000256" key="6">
    <source>
        <dbReference type="ARBA" id="ARBA00022490"/>
    </source>
</evidence>
<feature type="compositionally biased region" description="Polar residues" evidence="16">
    <location>
        <begin position="28"/>
        <end position="50"/>
    </location>
</feature>
<dbReference type="PROSITE" id="PS51036">
    <property type="entry name" value="ZF_A20"/>
    <property type="match status" value="1"/>
</dbReference>
<evidence type="ECO:0000259" key="17">
    <source>
        <dbReference type="PROSITE" id="PS50802"/>
    </source>
</evidence>
<name>A0A9P0HT82_NEZVI</name>
<sequence>MILMNMVEDEANGNILPAQNLLNMPSSSQTVANPMTSSPQRISGSSTESFPSPGVKKKHTDFESKKLNRGISRATDNVNLVSQARSEIVIVDNYDQDYCIETPPHMFALPDLNSFPENFKNFLVKDLIAVSTQISLEQANRLNWWTSYCQRLWPLSTSGDGNCLLHAASLGMWGFHDRLLTLRKTLHGYLTLSPRREAIWRRWRWQQDQLNAQAGLVYSEVEWRQEWNAIVNMASTEPRLRRLSVQSEPGSDCLAGNIYESLEEIHVLALAHVLKRPIIVIADTVLKDMNGDALAPISFGGIYLPLECPPDECHRSPLLLAFDGGHFSALVSMDSPSTGLSSAIPLTDSSGELLPLQFSVDPGNNANVNESLKLNYSQNIDLLQRYLDLIKIDSQNAPVSEESKNGLLGSIGKQVGQKLKLKLSRSNSQRQAKSILSAALHSDKRHEYHDVMIRNYLETAKQRFELQQENDKGGLETTVELSSETKEMRPAVHPPEPLFHSVKSVLVGCLSSWEKGGEEQSGGKYNAGNSQFYTAVDTESHQRVSQLPLVKPAQPDPTLYLSNSTFYEEAISQPCRNQQCNFFGNPATLDYCSKCYQDYIGASNK</sequence>
<evidence type="ECO:0000256" key="4">
    <source>
        <dbReference type="ARBA" id="ARBA00005865"/>
    </source>
</evidence>
<keyword evidence="7" id="KW-0597">Phosphoprotein</keyword>
<dbReference type="PANTHER" id="PTHR13367">
    <property type="entry name" value="UBIQUITIN THIOESTERASE"/>
    <property type="match status" value="1"/>
</dbReference>
<evidence type="ECO:0000256" key="8">
    <source>
        <dbReference type="ARBA" id="ARBA00022670"/>
    </source>
</evidence>
<accession>A0A9P0HT82</accession>
<dbReference type="Gene3D" id="1.20.5.4770">
    <property type="match status" value="1"/>
</dbReference>
<dbReference type="Pfam" id="PF02338">
    <property type="entry name" value="OTU"/>
    <property type="match status" value="1"/>
</dbReference>
<dbReference type="InterPro" id="IPR002653">
    <property type="entry name" value="Znf_A20"/>
</dbReference>
<evidence type="ECO:0000256" key="5">
    <source>
        <dbReference type="ARBA" id="ARBA00012759"/>
    </source>
</evidence>
<comment type="subcellular location">
    <subcellularLocation>
        <location evidence="3">Cytoplasm</location>
    </subcellularLocation>
    <subcellularLocation>
        <location evidence="2">Nucleus</location>
    </subcellularLocation>
</comment>
<dbReference type="GO" id="GO:0003677">
    <property type="term" value="F:DNA binding"/>
    <property type="evidence" value="ECO:0007669"/>
    <property type="project" value="InterPro"/>
</dbReference>
<dbReference type="Proteomes" id="UP001152798">
    <property type="component" value="Chromosome 7"/>
</dbReference>
<evidence type="ECO:0000256" key="10">
    <source>
        <dbReference type="ARBA" id="ARBA00022771"/>
    </source>
</evidence>
<evidence type="ECO:0000313" key="19">
    <source>
        <dbReference type="EMBL" id="CAH1407571.1"/>
    </source>
</evidence>
<keyword evidence="15" id="KW-0539">Nucleus</keyword>
<dbReference type="GO" id="GO:0035871">
    <property type="term" value="P:protein K11-linked deubiquitination"/>
    <property type="evidence" value="ECO:0007669"/>
    <property type="project" value="TreeGrafter"/>
</dbReference>
<evidence type="ECO:0000256" key="7">
    <source>
        <dbReference type="ARBA" id="ARBA00022553"/>
    </source>
</evidence>
<evidence type="ECO:0000256" key="12">
    <source>
        <dbReference type="ARBA" id="ARBA00022801"/>
    </source>
</evidence>
<evidence type="ECO:0000256" key="1">
    <source>
        <dbReference type="ARBA" id="ARBA00000707"/>
    </source>
</evidence>
<evidence type="ECO:0000256" key="16">
    <source>
        <dbReference type="SAM" id="MobiDB-lite"/>
    </source>
</evidence>
<comment type="catalytic activity">
    <reaction evidence="1">
        <text>Thiol-dependent hydrolysis of ester, thioester, amide, peptide and isopeptide bonds formed by the C-terminal Gly of ubiquitin (a 76-residue protein attached to proteins as an intracellular targeting signal).</text>
        <dbReference type="EC" id="3.4.19.12"/>
    </reaction>
</comment>
<dbReference type="InterPro" id="IPR051346">
    <property type="entry name" value="OTU_Deubiquitinase"/>
</dbReference>
<dbReference type="GO" id="GO:0005634">
    <property type="term" value="C:nucleus"/>
    <property type="evidence" value="ECO:0007669"/>
    <property type="project" value="UniProtKB-SubCell"/>
</dbReference>
<protein>
    <recommendedName>
        <fullName evidence="5">ubiquitinyl hydrolase 1</fullName>
        <ecNumber evidence="5">3.4.19.12</ecNumber>
    </recommendedName>
</protein>
<keyword evidence="20" id="KW-1185">Reference proteome</keyword>
<dbReference type="CDD" id="cd22768">
    <property type="entry name" value="OTU_OTUD7"/>
    <property type="match status" value="1"/>
</dbReference>
<evidence type="ECO:0000313" key="20">
    <source>
        <dbReference type="Proteomes" id="UP001152798"/>
    </source>
</evidence>
<keyword evidence="13" id="KW-0788">Thiol protease</keyword>
<gene>
    <name evidence="19" type="ORF">NEZAVI_LOCUS15261</name>
</gene>
<keyword evidence="9" id="KW-0479">Metal-binding</keyword>
<feature type="domain" description="OTU" evidence="17">
    <location>
        <begin position="152"/>
        <end position="333"/>
    </location>
</feature>
<keyword evidence="6" id="KW-0963">Cytoplasm</keyword>
<keyword evidence="14" id="KW-0862">Zinc</keyword>
<dbReference type="PANTHER" id="PTHR13367:SF27">
    <property type="entry name" value="OTU DOMAIN-CONTAINING PROTEIN"/>
    <property type="match status" value="1"/>
</dbReference>
<dbReference type="InterPro" id="IPR003323">
    <property type="entry name" value="OTU_dom"/>
</dbReference>
<evidence type="ECO:0000256" key="11">
    <source>
        <dbReference type="ARBA" id="ARBA00022786"/>
    </source>
</evidence>
<evidence type="ECO:0000259" key="18">
    <source>
        <dbReference type="PROSITE" id="PS51036"/>
    </source>
</evidence>
<evidence type="ECO:0000256" key="2">
    <source>
        <dbReference type="ARBA" id="ARBA00004123"/>
    </source>
</evidence>
<reference evidence="19" key="1">
    <citation type="submission" date="2022-01" db="EMBL/GenBank/DDBJ databases">
        <authorList>
            <person name="King R."/>
        </authorList>
    </citation>
    <scope>NUCLEOTIDE SEQUENCE</scope>
</reference>
<dbReference type="AlphaFoldDB" id="A0A9P0HT82"/>
<organism evidence="19 20">
    <name type="scientific">Nezara viridula</name>
    <name type="common">Southern green stink bug</name>
    <name type="synonym">Cimex viridulus</name>
    <dbReference type="NCBI Taxonomy" id="85310"/>
    <lineage>
        <taxon>Eukaryota</taxon>
        <taxon>Metazoa</taxon>
        <taxon>Ecdysozoa</taxon>
        <taxon>Arthropoda</taxon>
        <taxon>Hexapoda</taxon>
        <taxon>Insecta</taxon>
        <taxon>Pterygota</taxon>
        <taxon>Neoptera</taxon>
        <taxon>Paraneoptera</taxon>
        <taxon>Hemiptera</taxon>
        <taxon>Heteroptera</taxon>
        <taxon>Panheteroptera</taxon>
        <taxon>Pentatomomorpha</taxon>
        <taxon>Pentatomoidea</taxon>
        <taxon>Pentatomidae</taxon>
        <taxon>Pentatominae</taxon>
        <taxon>Nezara</taxon>
    </lineage>
</organism>
<dbReference type="Pfam" id="PF01754">
    <property type="entry name" value="zf-A20"/>
    <property type="match status" value="1"/>
</dbReference>